<organism evidence="7 8">
    <name type="scientific">Saitozyma podzolica</name>
    <dbReference type="NCBI Taxonomy" id="1890683"/>
    <lineage>
        <taxon>Eukaryota</taxon>
        <taxon>Fungi</taxon>
        <taxon>Dikarya</taxon>
        <taxon>Basidiomycota</taxon>
        <taxon>Agaricomycotina</taxon>
        <taxon>Tremellomycetes</taxon>
        <taxon>Tremellales</taxon>
        <taxon>Trimorphomycetaceae</taxon>
        <taxon>Saitozyma</taxon>
    </lineage>
</organism>
<proteinExistence type="inferred from homology"/>
<evidence type="ECO:0000256" key="6">
    <source>
        <dbReference type="SAM" id="MobiDB-lite"/>
    </source>
</evidence>
<keyword evidence="8" id="KW-1185">Reference proteome</keyword>
<evidence type="ECO:0000313" key="8">
    <source>
        <dbReference type="Proteomes" id="UP000279259"/>
    </source>
</evidence>
<dbReference type="GO" id="GO:0005666">
    <property type="term" value="C:RNA polymerase III complex"/>
    <property type="evidence" value="ECO:0007669"/>
    <property type="project" value="TreeGrafter"/>
</dbReference>
<sequence length="101" mass="11433">MSQQPNQYRQQNPNALPSRDAPKAPEVIEYICGDCGAKTPMKNTEQIRCKECGHRVLYKPRTHRIVSNKKTRTIERCVDASSQAQTLLDSADASQVQFEAR</sequence>
<dbReference type="SUPFAM" id="SSF63393">
    <property type="entry name" value="RNA polymerase subunits"/>
    <property type="match status" value="1"/>
</dbReference>
<evidence type="ECO:0000256" key="3">
    <source>
        <dbReference type="ARBA" id="ARBA00022833"/>
    </source>
</evidence>
<dbReference type="InterPro" id="IPR029040">
    <property type="entry name" value="RPABC4/Spt4"/>
</dbReference>
<dbReference type="OrthoDB" id="5585087at2759"/>
<dbReference type="GO" id="GO:0003899">
    <property type="term" value="F:DNA-directed RNA polymerase activity"/>
    <property type="evidence" value="ECO:0007669"/>
    <property type="project" value="InterPro"/>
</dbReference>
<dbReference type="Pfam" id="PF03604">
    <property type="entry name" value="Zn_ribbon_RPAB4"/>
    <property type="match status" value="1"/>
</dbReference>
<dbReference type="PANTHER" id="PTHR12056:SF2">
    <property type="entry name" value="GEO11084P1"/>
    <property type="match status" value="1"/>
</dbReference>
<dbReference type="SMART" id="SM00659">
    <property type="entry name" value="RPOLCX"/>
    <property type="match status" value="1"/>
</dbReference>
<dbReference type="FunFam" id="2.20.28.30:FF:000002">
    <property type="entry name" value="DNA-directed RNA polymerases II, IV and V subunit 12"/>
    <property type="match status" value="1"/>
</dbReference>
<dbReference type="Gene3D" id="2.20.28.30">
    <property type="entry name" value="RNA polymerase ii, chain L"/>
    <property type="match status" value="1"/>
</dbReference>
<dbReference type="GO" id="GO:0005665">
    <property type="term" value="C:RNA polymerase II, core complex"/>
    <property type="evidence" value="ECO:0007669"/>
    <property type="project" value="TreeGrafter"/>
</dbReference>
<accession>A0A427YG86</accession>
<dbReference type="GO" id="GO:0006351">
    <property type="term" value="P:DNA-templated transcription"/>
    <property type="evidence" value="ECO:0007669"/>
    <property type="project" value="InterPro"/>
</dbReference>
<keyword evidence="2" id="KW-0479">Metal-binding</keyword>
<dbReference type="GO" id="GO:0005736">
    <property type="term" value="C:RNA polymerase I complex"/>
    <property type="evidence" value="ECO:0007669"/>
    <property type="project" value="TreeGrafter"/>
</dbReference>
<dbReference type="GO" id="GO:0003677">
    <property type="term" value="F:DNA binding"/>
    <property type="evidence" value="ECO:0007669"/>
    <property type="project" value="InterPro"/>
</dbReference>
<name>A0A427YG86_9TREE</name>
<comment type="caution">
    <text evidence="7">The sequence shown here is derived from an EMBL/GenBank/DDBJ whole genome shotgun (WGS) entry which is preliminary data.</text>
</comment>
<keyword evidence="3" id="KW-0862">Zinc</keyword>
<keyword evidence="4" id="KW-0539">Nucleus</keyword>
<feature type="compositionally biased region" description="Low complexity" evidence="6">
    <location>
        <begin position="1"/>
        <end position="14"/>
    </location>
</feature>
<dbReference type="Proteomes" id="UP000279259">
    <property type="component" value="Unassembled WGS sequence"/>
</dbReference>
<reference evidence="7 8" key="1">
    <citation type="submission" date="2018-11" db="EMBL/GenBank/DDBJ databases">
        <title>Genome sequence of Saitozyma podzolica DSM 27192.</title>
        <authorList>
            <person name="Aliyu H."/>
            <person name="Gorte O."/>
            <person name="Ochsenreither K."/>
        </authorList>
    </citation>
    <scope>NUCLEOTIDE SEQUENCE [LARGE SCALE GENOMIC DNA]</scope>
    <source>
        <strain evidence="7 8">DSM 27192</strain>
    </source>
</reference>
<dbReference type="STRING" id="1890683.A0A427YG86"/>
<evidence type="ECO:0000256" key="4">
    <source>
        <dbReference type="ARBA" id="ARBA00023242"/>
    </source>
</evidence>
<dbReference type="InterPro" id="IPR006591">
    <property type="entry name" value="RNAP_P/RPABC4"/>
</dbReference>
<protein>
    <submittedName>
        <fullName evidence="7">DNA-directed RNA polymerase core subunit rpc10</fullName>
    </submittedName>
</protein>
<keyword evidence="7" id="KW-0240">DNA-directed RNA polymerase</keyword>
<feature type="region of interest" description="Disordered" evidence="6">
    <location>
        <begin position="1"/>
        <end position="22"/>
    </location>
</feature>
<evidence type="ECO:0000256" key="1">
    <source>
        <dbReference type="ARBA" id="ARBA00004123"/>
    </source>
</evidence>
<comment type="similarity">
    <text evidence="5">Belongs to the archaeal Rpo12/eukaryotic RPC10 RNA polymerase subunit family.</text>
</comment>
<keyword evidence="7" id="KW-0804">Transcription</keyword>
<dbReference type="GO" id="GO:0008270">
    <property type="term" value="F:zinc ion binding"/>
    <property type="evidence" value="ECO:0007669"/>
    <property type="project" value="InterPro"/>
</dbReference>
<dbReference type="AlphaFoldDB" id="A0A427YG86"/>
<dbReference type="InterPro" id="IPR039747">
    <property type="entry name" value="RPABC4"/>
</dbReference>
<gene>
    <name evidence="7" type="primary">RPC10</name>
    <name evidence="7" type="ORF">EHS25_001449</name>
</gene>
<dbReference type="PANTHER" id="PTHR12056">
    <property type="entry name" value="DNA-DIRECTED RNA POLYMERASES I, II, AND III"/>
    <property type="match status" value="1"/>
</dbReference>
<evidence type="ECO:0000313" key="7">
    <source>
        <dbReference type="EMBL" id="RSH90116.1"/>
    </source>
</evidence>
<evidence type="ECO:0000256" key="5">
    <source>
        <dbReference type="ARBA" id="ARBA00025770"/>
    </source>
</evidence>
<dbReference type="EMBL" id="RSCD01000011">
    <property type="protein sequence ID" value="RSH90116.1"/>
    <property type="molecule type" value="Genomic_DNA"/>
</dbReference>
<comment type="subcellular location">
    <subcellularLocation>
        <location evidence="1">Nucleus</location>
    </subcellularLocation>
</comment>
<evidence type="ECO:0000256" key="2">
    <source>
        <dbReference type="ARBA" id="ARBA00022723"/>
    </source>
</evidence>